<feature type="region of interest" description="Disordered" evidence="1">
    <location>
        <begin position="363"/>
        <end position="388"/>
    </location>
</feature>
<sequence length="521" mass="54740">MIQEFRTAVGNVAEVAESRPHELRMVMAEVFRAAPHVSREVRTEGIDALARTLTEHRWSPGVAVEIAILCGALVENDTPAGAAGVEVMRQLSENGKGADMFRVAWEETGQKPPAPDDVTAESERPVAEYLSRPEFELPEPEGVAGAATMAWWVSQRYGLAAKTMLNDAGVRAALRAEPEMLGELTVIARNLSPHIEEYTEVHELLRMAGADRALVLDRASGRGFRVRFDGVADNFQLHVLLADALIGAEGRGVPGPRPHPAWVASSRDADNDPRADVVQGVWDLVGADGTWVGNEAPPADVPVVDGERALVLEPISLPHSWRAGRRHPHIPGWLEVEEELPAEQAAAWWSRIHPAGAVVHPLQAGSAGAGPEAGAAQAAPEPEAAPAAAEGENLVPFDDAVDMIAERMGELLGLPPEAARAPEPAPVPEPAADAPRPAAPESAAGPVGEPAPAADAPPPPPAPVGPEAAAPAPAFEEGAAGPQSTPPGADFLPPLPPGVSDSAGWSPEWKQRASLRLPPRS</sequence>
<gene>
    <name evidence="2" type="ORF">HDA36_000699</name>
</gene>
<reference evidence="2 3" key="1">
    <citation type="submission" date="2020-08" db="EMBL/GenBank/DDBJ databases">
        <title>Sequencing the genomes of 1000 actinobacteria strains.</title>
        <authorList>
            <person name="Klenk H.-P."/>
        </authorList>
    </citation>
    <scope>NUCLEOTIDE SEQUENCE [LARGE SCALE GENOMIC DNA]</scope>
    <source>
        <strain evidence="2 3">DSM 44551</strain>
    </source>
</reference>
<proteinExistence type="predicted"/>
<keyword evidence="3" id="KW-1185">Reference proteome</keyword>
<evidence type="ECO:0000256" key="1">
    <source>
        <dbReference type="SAM" id="MobiDB-lite"/>
    </source>
</evidence>
<feature type="compositionally biased region" description="Pro residues" evidence="1">
    <location>
        <begin position="455"/>
        <end position="464"/>
    </location>
</feature>
<accession>A0A7W8VC58</accession>
<feature type="compositionally biased region" description="Low complexity" evidence="1">
    <location>
        <begin position="430"/>
        <end position="454"/>
    </location>
</feature>
<feature type="region of interest" description="Disordered" evidence="1">
    <location>
        <begin position="416"/>
        <end position="521"/>
    </location>
</feature>
<evidence type="ECO:0000313" key="3">
    <source>
        <dbReference type="Proteomes" id="UP000572635"/>
    </source>
</evidence>
<organism evidence="2 3">
    <name type="scientific">Nocardiopsis composta</name>
    <dbReference type="NCBI Taxonomy" id="157465"/>
    <lineage>
        <taxon>Bacteria</taxon>
        <taxon>Bacillati</taxon>
        <taxon>Actinomycetota</taxon>
        <taxon>Actinomycetes</taxon>
        <taxon>Streptosporangiales</taxon>
        <taxon>Nocardiopsidaceae</taxon>
        <taxon>Nocardiopsis</taxon>
    </lineage>
</organism>
<comment type="caution">
    <text evidence="2">The sequence shown here is derived from an EMBL/GenBank/DDBJ whole genome shotgun (WGS) entry which is preliminary data.</text>
</comment>
<dbReference type="AlphaFoldDB" id="A0A7W8VC58"/>
<evidence type="ECO:0000313" key="2">
    <source>
        <dbReference type="EMBL" id="MBB5430615.1"/>
    </source>
</evidence>
<dbReference type="EMBL" id="JACHDB010000001">
    <property type="protein sequence ID" value="MBB5430615.1"/>
    <property type="molecule type" value="Genomic_DNA"/>
</dbReference>
<feature type="compositionally biased region" description="Low complexity" evidence="1">
    <location>
        <begin position="465"/>
        <end position="492"/>
    </location>
</feature>
<feature type="compositionally biased region" description="Low complexity" evidence="1">
    <location>
        <begin position="364"/>
        <end position="388"/>
    </location>
</feature>
<dbReference type="Proteomes" id="UP000572635">
    <property type="component" value="Unassembled WGS sequence"/>
</dbReference>
<protein>
    <submittedName>
        <fullName evidence="2">Uncharacterized protein</fullName>
    </submittedName>
</protein>
<name>A0A7W8VC58_9ACTN</name>